<sequence length="633" mass="68065">MTAEPAVPATPTGTGPTPDHDRPIRLGPAPADHSAPTPSAVPAPMTTAALENPADPAPADGPVAGGPSADRLESDRPDRPSPAEDAIPAHRWVADVRAATRRWWAAGRRRTVELVRWAAERWRRSLQLRVAATTVLVSGLVAVVIGVLSVGSITAGVLEAKRTAAHAEVLNGVRVAQRQLAAAPQDSVSVTRASNAVQRSVLNRGTGLFSIVVLTGDAEPYVLGAAQASDVPIELRQEVGQGRFADMYAPVSTAEGGTTKGLVVGAPVTREPGSVELYYLFPLQSEQRTIDLVRNTVLLTSILLVALLAAVALLVTRQVVRPVRSAAEVAERFASGRLQERMQVRGEDDLAALAAAFNDMADSLQGQITKLEEMSRLQRRFTSDVSHELRTPLTTIRMATDLIHGAREDFEPHVSRSAELLQAELDRFESLLADLLEISRYDAHVAVLEPDPIDLRGLVRRSVDVVSAVASRAGVELRVDLPDGPVVADVDSRRVERILRNLLVNAVEHSEGKPVEVQLRGDDKAVAVTVRDHGVGLRPGEAALVFDRFWRADLSRDRRTGGTGLGLAISLEDARLHGGWLHAWGRPRHGAQFRLTLPVRAGDTVVSSPLPIEPPDVTRPAALSQRATPRWPS</sequence>
<evidence type="ECO:0000256" key="6">
    <source>
        <dbReference type="ARBA" id="ARBA00022679"/>
    </source>
</evidence>
<feature type="compositionally biased region" description="Basic and acidic residues" evidence="15">
    <location>
        <begin position="70"/>
        <end position="82"/>
    </location>
</feature>
<feature type="domain" description="Histidine kinase" evidence="17">
    <location>
        <begin position="384"/>
        <end position="601"/>
    </location>
</feature>
<accession>A0A6J4J0X1</accession>
<keyword evidence="4" id="KW-1003">Cell membrane</keyword>
<dbReference type="PANTHER" id="PTHR43711">
    <property type="entry name" value="TWO-COMPONENT HISTIDINE KINASE"/>
    <property type="match status" value="1"/>
</dbReference>
<dbReference type="InterPro" id="IPR004358">
    <property type="entry name" value="Sig_transdc_His_kin-like_C"/>
</dbReference>
<evidence type="ECO:0000259" key="18">
    <source>
        <dbReference type="PROSITE" id="PS50885"/>
    </source>
</evidence>
<organism evidence="19">
    <name type="scientific">uncultured Mycobacteriales bacterium</name>
    <dbReference type="NCBI Taxonomy" id="581187"/>
    <lineage>
        <taxon>Bacteria</taxon>
        <taxon>Bacillati</taxon>
        <taxon>Actinomycetota</taxon>
        <taxon>Actinomycetes</taxon>
        <taxon>Mycobacteriales</taxon>
        <taxon>environmental samples</taxon>
    </lineage>
</organism>
<keyword evidence="9 19" id="KW-0418">Kinase</keyword>
<dbReference type="PRINTS" id="PR00344">
    <property type="entry name" value="BCTRLSENSOR"/>
</dbReference>
<dbReference type="FunFam" id="1.10.287.130:FF:000010">
    <property type="entry name" value="Two-component sensor histidine kinase"/>
    <property type="match status" value="1"/>
</dbReference>
<dbReference type="GO" id="GO:0005524">
    <property type="term" value="F:ATP binding"/>
    <property type="evidence" value="ECO:0007669"/>
    <property type="project" value="UniProtKB-KW"/>
</dbReference>
<feature type="region of interest" description="Disordered" evidence="15">
    <location>
        <begin position="1"/>
        <end position="87"/>
    </location>
</feature>
<protein>
    <recommendedName>
        <fullName evidence="14">Sensor histidine kinase MtrB</fullName>
        <ecNumber evidence="3">2.7.13.3</ecNumber>
    </recommendedName>
</protein>
<evidence type="ECO:0000256" key="11">
    <source>
        <dbReference type="ARBA" id="ARBA00022989"/>
    </source>
</evidence>
<dbReference type="GO" id="GO:0000155">
    <property type="term" value="F:phosphorelay sensor kinase activity"/>
    <property type="evidence" value="ECO:0007669"/>
    <property type="project" value="InterPro"/>
</dbReference>
<dbReference type="EC" id="2.7.13.3" evidence="3"/>
<dbReference type="InterPro" id="IPR036890">
    <property type="entry name" value="HATPase_C_sf"/>
</dbReference>
<evidence type="ECO:0000256" key="1">
    <source>
        <dbReference type="ARBA" id="ARBA00000085"/>
    </source>
</evidence>
<dbReference type="InterPro" id="IPR050736">
    <property type="entry name" value="Sensor_HK_Regulatory"/>
</dbReference>
<feature type="domain" description="HAMP" evidence="18">
    <location>
        <begin position="317"/>
        <end position="369"/>
    </location>
</feature>
<reference evidence="19" key="1">
    <citation type="submission" date="2020-02" db="EMBL/GenBank/DDBJ databases">
        <authorList>
            <person name="Meier V. D."/>
        </authorList>
    </citation>
    <scope>NUCLEOTIDE SEQUENCE</scope>
    <source>
        <strain evidence="19">AVDCRST_MAG41</strain>
    </source>
</reference>
<evidence type="ECO:0000256" key="10">
    <source>
        <dbReference type="ARBA" id="ARBA00022840"/>
    </source>
</evidence>
<evidence type="ECO:0000256" key="5">
    <source>
        <dbReference type="ARBA" id="ARBA00022553"/>
    </source>
</evidence>
<dbReference type="InterPro" id="IPR003661">
    <property type="entry name" value="HisK_dim/P_dom"/>
</dbReference>
<dbReference type="InterPro" id="IPR005467">
    <property type="entry name" value="His_kinase_dom"/>
</dbReference>
<evidence type="ECO:0000256" key="7">
    <source>
        <dbReference type="ARBA" id="ARBA00022692"/>
    </source>
</evidence>
<dbReference type="NCBIfam" id="NF040691">
    <property type="entry name" value="MtrAB_MtrB"/>
    <property type="match status" value="1"/>
</dbReference>
<dbReference type="SUPFAM" id="SSF158472">
    <property type="entry name" value="HAMP domain-like"/>
    <property type="match status" value="1"/>
</dbReference>
<feature type="transmembrane region" description="Helical" evidence="16">
    <location>
        <begin position="130"/>
        <end position="153"/>
    </location>
</feature>
<dbReference type="GO" id="GO:0005886">
    <property type="term" value="C:plasma membrane"/>
    <property type="evidence" value="ECO:0007669"/>
    <property type="project" value="UniProtKB-SubCell"/>
</dbReference>
<dbReference type="Gene3D" id="1.10.287.130">
    <property type="match status" value="1"/>
</dbReference>
<evidence type="ECO:0000256" key="4">
    <source>
        <dbReference type="ARBA" id="ARBA00022475"/>
    </source>
</evidence>
<dbReference type="InterPro" id="IPR003660">
    <property type="entry name" value="HAMP_dom"/>
</dbReference>
<evidence type="ECO:0000313" key="19">
    <source>
        <dbReference type="EMBL" id="CAA9264840.1"/>
    </source>
</evidence>
<dbReference type="InterPro" id="IPR036097">
    <property type="entry name" value="HisK_dim/P_sf"/>
</dbReference>
<dbReference type="InterPro" id="IPR003594">
    <property type="entry name" value="HATPase_dom"/>
</dbReference>
<evidence type="ECO:0000256" key="15">
    <source>
        <dbReference type="SAM" id="MobiDB-lite"/>
    </source>
</evidence>
<proteinExistence type="predicted"/>
<dbReference type="Gene3D" id="3.30.565.10">
    <property type="entry name" value="Histidine kinase-like ATPase, C-terminal domain"/>
    <property type="match status" value="1"/>
</dbReference>
<feature type="compositionally biased region" description="Low complexity" evidence="15">
    <location>
        <begin position="1"/>
        <end position="17"/>
    </location>
</feature>
<feature type="region of interest" description="Disordered" evidence="15">
    <location>
        <begin position="607"/>
        <end position="633"/>
    </location>
</feature>
<dbReference type="PANTHER" id="PTHR43711:SF1">
    <property type="entry name" value="HISTIDINE KINASE 1"/>
    <property type="match status" value="1"/>
</dbReference>
<dbReference type="FunFam" id="3.30.565.10:FF:000013">
    <property type="entry name" value="Two-component sensor histidine kinase"/>
    <property type="match status" value="1"/>
</dbReference>
<comment type="subcellular location">
    <subcellularLocation>
        <location evidence="2">Cell membrane</location>
        <topology evidence="2">Multi-pass membrane protein</topology>
    </subcellularLocation>
</comment>
<keyword evidence="11 16" id="KW-1133">Transmembrane helix</keyword>
<dbReference type="SMART" id="SM00387">
    <property type="entry name" value="HATPase_c"/>
    <property type="match status" value="1"/>
</dbReference>
<dbReference type="AlphaFoldDB" id="A0A6J4J0X1"/>
<dbReference type="SUPFAM" id="SSF55874">
    <property type="entry name" value="ATPase domain of HSP90 chaperone/DNA topoisomerase II/histidine kinase"/>
    <property type="match status" value="1"/>
</dbReference>
<comment type="catalytic activity">
    <reaction evidence="1">
        <text>ATP + protein L-histidine = ADP + protein N-phospho-L-histidine.</text>
        <dbReference type="EC" id="2.7.13.3"/>
    </reaction>
</comment>
<keyword evidence="13 16" id="KW-0472">Membrane</keyword>
<dbReference type="CDD" id="cd06225">
    <property type="entry name" value="HAMP"/>
    <property type="match status" value="1"/>
</dbReference>
<evidence type="ECO:0000256" key="3">
    <source>
        <dbReference type="ARBA" id="ARBA00012438"/>
    </source>
</evidence>
<keyword evidence="10" id="KW-0067">ATP-binding</keyword>
<dbReference type="SMART" id="SM00304">
    <property type="entry name" value="HAMP"/>
    <property type="match status" value="1"/>
</dbReference>
<evidence type="ECO:0000259" key="17">
    <source>
        <dbReference type="PROSITE" id="PS50109"/>
    </source>
</evidence>
<dbReference type="EMBL" id="CADCTP010000236">
    <property type="protein sequence ID" value="CAA9264840.1"/>
    <property type="molecule type" value="Genomic_DNA"/>
</dbReference>
<evidence type="ECO:0000256" key="9">
    <source>
        <dbReference type="ARBA" id="ARBA00022777"/>
    </source>
</evidence>
<keyword evidence="8" id="KW-0547">Nucleotide-binding</keyword>
<dbReference type="Pfam" id="PF00672">
    <property type="entry name" value="HAMP"/>
    <property type="match status" value="1"/>
</dbReference>
<dbReference type="SUPFAM" id="SSF47384">
    <property type="entry name" value="Homodimeric domain of signal transducing histidine kinase"/>
    <property type="match status" value="1"/>
</dbReference>
<dbReference type="PROSITE" id="PS50109">
    <property type="entry name" value="HIS_KIN"/>
    <property type="match status" value="1"/>
</dbReference>
<keyword evidence="7 16" id="KW-0812">Transmembrane</keyword>
<name>A0A6J4J0X1_9ACTN</name>
<keyword evidence="5" id="KW-0597">Phosphoprotein</keyword>
<dbReference type="CDD" id="cd00082">
    <property type="entry name" value="HisKA"/>
    <property type="match status" value="1"/>
</dbReference>
<feature type="compositionally biased region" description="Low complexity" evidence="15">
    <location>
        <begin position="53"/>
        <end position="69"/>
    </location>
</feature>
<keyword evidence="6" id="KW-0808">Transferase</keyword>
<dbReference type="Gene3D" id="6.10.340.10">
    <property type="match status" value="1"/>
</dbReference>
<evidence type="ECO:0000256" key="16">
    <source>
        <dbReference type="SAM" id="Phobius"/>
    </source>
</evidence>
<evidence type="ECO:0000256" key="14">
    <source>
        <dbReference type="ARBA" id="ARBA00035305"/>
    </source>
</evidence>
<evidence type="ECO:0000256" key="8">
    <source>
        <dbReference type="ARBA" id="ARBA00022741"/>
    </source>
</evidence>
<evidence type="ECO:0000256" key="12">
    <source>
        <dbReference type="ARBA" id="ARBA00023012"/>
    </source>
</evidence>
<evidence type="ECO:0000256" key="13">
    <source>
        <dbReference type="ARBA" id="ARBA00023136"/>
    </source>
</evidence>
<dbReference type="PROSITE" id="PS50885">
    <property type="entry name" value="HAMP"/>
    <property type="match status" value="1"/>
</dbReference>
<dbReference type="SMART" id="SM00388">
    <property type="entry name" value="HisKA"/>
    <property type="match status" value="1"/>
</dbReference>
<dbReference type="Pfam" id="PF02518">
    <property type="entry name" value="HATPase_c"/>
    <property type="match status" value="1"/>
</dbReference>
<evidence type="ECO:0000256" key="2">
    <source>
        <dbReference type="ARBA" id="ARBA00004651"/>
    </source>
</evidence>
<feature type="transmembrane region" description="Helical" evidence="16">
    <location>
        <begin position="297"/>
        <end position="315"/>
    </location>
</feature>
<dbReference type="InterPro" id="IPR047669">
    <property type="entry name" value="MtrAB_MtrB"/>
</dbReference>
<dbReference type="Pfam" id="PF00512">
    <property type="entry name" value="HisKA"/>
    <property type="match status" value="1"/>
</dbReference>
<gene>
    <name evidence="19" type="ORF">AVDCRST_MAG41-2588</name>
</gene>
<dbReference type="CDD" id="cd00075">
    <property type="entry name" value="HATPase"/>
    <property type="match status" value="1"/>
</dbReference>
<keyword evidence="12" id="KW-0902">Two-component regulatory system</keyword>